<dbReference type="SUPFAM" id="SSF53383">
    <property type="entry name" value="PLP-dependent transferases"/>
    <property type="match status" value="1"/>
</dbReference>
<dbReference type="Gene3D" id="3.90.1150.10">
    <property type="entry name" value="Aspartate Aminotransferase, domain 1"/>
    <property type="match status" value="1"/>
</dbReference>
<evidence type="ECO:0000256" key="6">
    <source>
        <dbReference type="SAM" id="MobiDB-lite"/>
    </source>
</evidence>
<comment type="similarity">
    <text evidence="2">Belongs to the class-III pyridoxal-phosphate-dependent aminotransferase family.</text>
</comment>
<evidence type="ECO:0000256" key="1">
    <source>
        <dbReference type="ARBA" id="ARBA00001933"/>
    </source>
</evidence>
<evidence type="ECO:0000256" key="4">
    <source>
        <dbReference type="ARBA" id="ARBA00022679"/>
    </source>
</evidence>
<dbReference type="Pfam" id="PF00202">
    <property type="entry name" value="Aminotran_3"/>
    <property type="match status" value="1"/>
</dbReference>
<dbReference type="InterPro" id="IPR015424">
    <property type="entry name" value="PyrdxlP-dep_Trfase"/>
</dbReference>
<evidence type="ECO:0000256" key="2">
    <source>
        <dbReference type="ARBA" id="ARBA00008954"/>
    </source>
</evidence>
<feature type="non-terminal residue" evidence="7">
    <location>
        <position position="204"/>
    </location>
</feature>
<feature type="region of interest" description="Disordered" evidence="6">
    <location>
        <begin position="20"/>
        <end position="41"/>
    </location>
</feature>
<dbReference type="InterPro" id="IPR015421">
    <property type="entry name" value="PyrdxlP-dep_Trfase_major"/>
</dbReference>
<keyword evidence="8" id="KW-1185">Reference proteome</keyword>
<accession>A0A653CQ49</accession>
<reference evidence="7 8" key="1">
    <citation type="submission" date="2019-01" db="EMBL/GenBank/DDBJ databases">
        <authorList>
            <person name="Sayadi A."/>
        </authorList>
    </citation>
    <scope>NUCLEOTIDE SEQUENCE [LARGE SCALE GENOMIC DNA]</scope>
</reference>
<dbReference type="OrthoDB" id="5419315at2759"/>
<dbReference type="GO" id="GO:0005739">
    <property type="term" value="C:mitochondrion"/>
    <property type="evidence" value="ECO:0007669"/>
    <property type="project" value="TreeGrafter"/>
</dbReference>
<gene>
    <name evidence="7" type="ORF">CALMAC_LOCUS10876</name>
</gene>
<dbReference type="InterPro" id="IPR015422">
    <property type="entry name" value="PyrdxlP-dep_Trfase_small"/>
</dbReference>
<evidence type="ECO:0000313" key="7">
    <source>
        <dbReference type="EMBL" id="VEN49942.1"/>
    </source>
</evidence>
<evidence type="ECO:0000313" key="8">
    <source>
        <dbReference type="Proteomes" id="UP000410492"/>
    </source>
</evidence>
<sequence length="204" mass="22509">MWAKHVNTVLQNALKTGSTRSVTSLAGEPTEPKIHTEIPGPKSKSYMNELNSISQFGSVQLVADYDKSIGNYLIDVDGNTFLDAFTQISSVPIGYNHPEMIKVFHDEAKLKALINRPAIGVFPGHYWPAKLKEVLLSVSPGLPHVMTMMCGSCSNENAYKAIFIAYRKHQRGEKVDFTELEMTSCMVNKPPGAPNLSLLSFHGK</sequence>
<proteinExistence type="inferred from homology"/>
<name>A0A653CQ49_CALMS</name>
<dbReference type="PANTHER" id="PTHR43206:SF1">
    <property type="entry name" value="4-AMINOBUTYRATE AMINOTRANSFERASE, MITOCHONDRIAL"/>
    <property type="match status" value="1"/>
</dbReference>
<dbReference type="Proteomes" id="UP000410492">
    <property type="component" value="Unassembled WGS sequence"/>
</dbReference>
<protein>
    <submittedName>
        <fullName evidence="7">Uncharacterized protein</fullName>
    </submittedName>
</protein>
<keyword evidence="3" id="KW-0032">Aminotransferase</keyword>
<evidence type="ECO:0000256" key="3">
    <source>
        <dbReference type="ARBA" id="ARBA00022576"/>
    </source>
</evidence>
<dbReference type="EMBL" id="CAACVG010008464">
    <property type="protein sequence ID" value="VEN49942.1"/>
    <property type="molecule type" value="Genomic_DNA"/>
</dbReference>
<keyword evidence="5" id="KW-0663">Pyridoxal phosphate</keyword>
<dbReference type="GO" id="GO:0009450">
    <property type="term" value="P:gamma-aminobutyric acid catabolic process"/>
    <property type="evidence" value="ECO:0007669"/>
    <property type="project" value="TreeGrafter"/>
</dbReference>
<dbReference type="GO" id="GO:0008483">
    <property type="term" value="F:transaminase activity"/>
    <property type="evidence" value="ECO:0007669"/>
    <property type="project" value="UniProtKB-KW"/>
</dbReference>
<dbReference type="AlphaFoldDB" id="A0A653CQ49"/>
<organism evidence="7 8">
    <name type="scientific">Callosobruchus maculatus</name>
    <name type="common">Southern cowpea weevil</name>
    <name type="synonym">Pulse bruchid</name>
    <dbReference type="NCBI Taxonomy" id="64391"/>
    <lineage>
        <taxon>Eukaryota</taxon>
        <taxon>Metazoa</taxon>
        <taxon>Ecdysozoa</taxon>
        <taxon>Arthropoda</taxon>
        <taxon>Hexapoda</taxon>
        <taxon>Insecta</taxon>
        <taxon>Pterygota</taxon>
        <taxon>Neoptera</taxon>
        <taxon>Endopterygota</taxon>
        <taxon>Coleoptera</taxon>
        <taxon>Polyphaga</taxon>
        <taxon>Cucujiformia</taxon>
        <taxon>Chrysomeloidea</taxon>
        <taxon>Chrysomelidae</taxon>
        <taxon>Bruchinae</taxon>
        <taxon>Bruchini</taxon>
        <taxon>Callosobruchus</taxon>
    </lineage>
</organism>
<dbReference type="Gene3D" id="3.40.640.10">
    <property type="entry name" value="Type I PLP-dependent aspartate aminotransferase-like (Major domain)"/>
    <property type="match status" value="1"/>
</dbReference>
<evidence type="ECO:0000256" key="5">
    <source>
        <dbReference type="ARBA" id="ARBA00022898"/>
    </source>
</evidence>
<dbReference type="InterPro" id="IPR005814">
    <property type="entry name" value="Aminotrans_3"/>
</dbReference>
<dbReference type="GO" id="GO:0030170">
    <property type="term" value="F:pyridoxal phosphate binding"/>
    <property type="evidence" value="ECO:0007669"/>
    <property type="project" value="InterPro"/>
</dbReference>
<dbReference type="PANTHER" id="PTHR43206">
    <property type="entry name" value="AMINOTRANSFERASE"/>
    <property type="match status" value="1"/>
</dbReference>
<keyword evidence="4" id="KW-0808">Transferase</keyword>
<comment type="cofactor">
    <cofactor evidence="1">
        <name>pyridoxal 5'-phosphate</name>
        <dbReference type="ChEBI" id="CHEBI:597326"/>
    </cofactor>
</comment>